<sequence length="170" mass="19472">MHQPCSQKAGYAYLNSSTTTIMNHLRKAHNIGENSPMNRSRLSGPIDSAFENSRKRSAEQFTSQALDRQFCKVLIRNQMPYNTVECPEMLKLLKVAQSAPSQDAIKLPSNDTIARRVSNWYKESERLIVEDFANVPMVAFTLDGWTSPFQMSFLAITAHWINDEWEQEDI</sequence>
<evidence type="ECO:0000313" key="7">
    <source>
        <dbReference type="Proteomes" id="UP000717515"/>
    </source>
</evidence>
<feature type="non-terminal residue" evidence="6">
    <location>
        <position position="1"/>
    </location>
</feature>
<evidence type="ECO:0000256" key="2">
    <source>
        <dbReference type="ARBA" id="ARBA00022723"/>
    </source>
</evidence>
<evidence type="ECO:0000313" key="6">
    <source>
        <dbReference type="EMBL" id="KAG9319036.1"/>
    </source>
</evidence>
<evidence type="ECO:0000256" key="5">
    <source>
        <dbReference type="ARBA" id="ARBA00023242"/>
    </source>
</evidence>
<comment type="subcellular location">
    <subcellularLocation>
        <location evidence="1">Nucleus</location>
    </subcellularLocation>
</comment>
<dbReference type="InterPro" id="IPR052035">
    <property type="entry name" value="ZnF_BED_domain_contain"/>
</dbReference>
<dbReference type="Proteomes" id="UP000717515">
    <property type="component" value="Unassembled WGS sequence"/>
</dbReference>
<dbReference type="EMBL" id="JAIFTL010000957">
    <property type="protein sequence ID" value="KAG9319036.1"/>
    <property type="molecule type" value="Genomic_DNA"/>
</dbReference>
<reference evidence="6" key="1">
    <citation type="submission" date="2021-07" db="EMBL/GenBank/DDBJ databases">
        <title>Draft genome of Mortierella alpina, strain LL118, isolated from an aspen leaf litter sample.</title>
        <authorList>
            <person name="Yang S."/>
            <person name="Vinatzer B.A."/>
        </authorList>
    </citation>
    <scope>NUCLEOTIDE SEQUENCE</scope>
    <source>
        <strain evidence="6">LL118</strain>
    </source>
</reference>
<keyword evidence="5" id="KW-0539">Nucleus</keyword>
<gene>
    <name evidence="6" type="ORF">KVV02_006986</name>
</gene>
<protein>
    <submittedName>
        <fullName evidence="6">Uncharacterized protein</fullName>
    </submittedName>
</protein>
<keyword evidence="4" id="KW-0862">Zinc</keyword>
<dbReference type="PANTHER" id="PTHR46481">
    <property type="entry name" value="ZINC FINGER BED DOMAIN-CONTAINING PROTEIN 4"/>
    <property type="match status" value="1"/>
</dbReference>
<dbReference type="PANTHER" id="PTHR46481:SF10">
    <property type="entry name" value="ZINC FINGER BED DOMAIN-CONTAINING PROTEIN 39"/>
    <property type="match status" value="1"/>
</dbReference>
<comment type="caution">
    <text evidence="6">The sequence shown here is derived from an EMBL/GenBank/DDBJ whole genome shotgun (WGS) entry which is preliminary data.</text>
</comment>
<evidence type="ECO:0000256" key="1">
    <source>
        <dbReference type="ARBA" id="ARBA00004123"/>
    </source>
</evidence>
<keyword evidence="3" id="KW-0863">Zinc-finger</keyword>
<evidence type="ECO:0000256" key="4">
    <source>
        <dbReference type="ARBA" id="ARBA00022833"/>
    </source>
</evidence>
<organism evidence="6 7">
    <name type="scientific">Mortierella alpina</name>
    <name type="common">Oleaginous fungus</name>
    <name type="synonym">Mortierella renispora</name>
    <dbReference type="NCBI Taxonomy" id="64518"/>
    <lineage>
        <taxon>Eukaryota</taxon>
        <taxon>Fungi</taxon>
        <taxon>Fungi incertae sedis</taxon>
        <taxon>Mucoromycota</taxon>
        <taxon>Mortierellomycotina</taxon>
        <taxon>Mortierellomycetes</taxon>
        <taxon>Mortierellales</taxon>
        <taxon>Mortierellaceae</taxon>
        <taxon>Mortierella</taxon>
    </lineage>
</organism>
<accession>A0A9P7ZXM6</accession>
<dbReference type="GO" id="GO:0005634">
    <property type="term" value="C:nucleus"/>
    <property type="evidence" value="ECO:0007669"/>
    <property type="project" value="UniProtKB-SubCell"/>
</dbReference>
<keyword evidence="2" id="KW-0479">Metal-binding</keyword>
<proteinExistence type="predicted"/>
<name>A0A9P7ZXM6_MORAP</name>
<dbReference type="AlphaFoldDB" id="A0A9P7ZXM6"/>
<evidence type="ECO:0000256" key="3">
    <source>
        <dbReference type="ARBA" id="ARBA00022771"/>
    </source>
</evidence>
<dbReference type="GO" id="GO:0008270">
    <property type="term" value="F:zinc ion binding"/>
    <property type="evidence" value="ECO:0007669"/>
    <property type="project" value="UniProtKB-KW"/>
</dbReference>